<dbReference type="AlphaFoldDB" id="A0A1H9NJQ9"/>
<accession>A0A1H9NJQ9</accession>
<dbReference type="EMBL" id="FOFB01000037">
    <property type="protein sequence ID" value="SER36200.1"/>
    <property type="molecule type" value="Genomic_DNA"/>
</dbReference>
<dbReference type="STRING" id="478744.SAMN05444359_13738"/>
<dbReference type="OrthoDB" id="648472at2"/>
<organism evidence="1 2">
    <name type="scientific">Neolewinella agarilytica</name>
    <dbReference type="NCBI Taxonomy" id="478744"/>
    <lineage>
        <taxon>Bacteria</taxon>
        <taxon>Pseudomonadati</taxon>
        <taxon>Bacteroidota</taxon>
        <taxon>Saprospiria</taxon>
        <taxon>Saprospirales</taxon>
        <taxon>Lewinellaceae</taxon>
        <taxon>Neolewinella</taxon>
    </lineage>
</organism>
<keyword evidence="2" id="KW-1185">Reference proteome</keyword>
<dbReference type="InParanoid" id="A0A1H9NJQ9"/>
<dbReference type="RefSeq" id="WP_090173079.1">
    <property type="nucleotide sequence ID" value="NZ_FOFB01000037.1"/>
</dbReference>
<name>A0A1H9NJQ9_9BACT</name>
<dbReference type="Proteomes" id="UP000199021">
    <property type="component" value="Unassembled WGS sequence"/>
</dbReference>
<gene>
    <name evidence="1" type="ORF">SAMN05444359_13738</name>
</gene>
<protein>
    <submittedName>
        <fullName evidence="1">Uncharacterized protein</fullName>
    </submittedName>
</protein>
<sequence length="343" mass="39927">MNNLSNYRFTFRKVFASICAIVFPFFLFAQIANYPHYQKAIHQAEIQLVRGDKTKALSLYRDILSTSKGNFVKDVYNALLLAVELEDANAFFGHLDLLLPKGLPNEYLMEVEKFSAYRSDPRWSDFMERNRMDNGIDQPMRDTMKQIQRLDQLYRKKKGSYRVYGDTIAAIDSMHVDYLLGLLEAGRFPGEDEIGVVNLRGKQYYDIALLHYTQSVGVNPSRPKITPFLLNLVFEGKILPNKCAAWLESQNDGFEAGSRSTYSFIVEGKKTDFYFDKFSGRKLILLNQYRKLLHLESLEEYREKVKYVLLNPDSPFVFDVRFNTLESSKELFERLSSYMEKVE</sequence>
<proteinExistence type="predicted"/>
<evidence type="ECO:0000313" key="1">
    <source>
        <dbReference type="EMBL" id="SER36200.1"/>
    </source>
</evidence>
<reference evidence="2" key="1">
    <citation type="submission" date="2016-10" db="EMBL/GenBank/DDBJ databases">
        <authorList>
            <person name="Varghese N."/>
            <person name="Submissions S."/>
        </authorList>
    </citation>
    <scope>NUCLEOTIDE SEQUENCE [LARGE SCALE GENOMIC DNA]</scope>
    <source>
        <strain evidence="2">DSM 24740</strain>
    </source>
</reference>
<evidence type="ECO:0000313" key="2">
    <source>
        <dbReference type="Proteomes" id="UP000199021"/>
    </source>
</evidence>